<dbReference type="CDD" id="cd19481">
    <property type="entry name" value="RecA-like_protease"/>
    <property type="match status" value="1"/>
</dbReference>
<dbReference type="Proteomes" id="UP001583177">
    <property type="component" value="Unassembled WGS sequence"/>
</dbReference>
<dbReference type="PANTHER" id="PTHR46411">
    <property type="entry name" value="FAMILY ATPASE, PUTATIVE-RELATED"/>
    <property type="match status" value="1"/>
</dbReference>
<accession>A0ABR3WIM1</accession>
<dbReference type="SMART" id="SM00382">
    <property type="entry name" value="AAA"/>
    <property type="match status" value="1"/>
</dbReference>
<dbReference type="InterPro" id="IPR003959">
    <property type="entry name" value="ATPase_AAA_core"/>
</dbReference>
<dbReference type="InterPro" id="IPR003593">
    <property type="entry name" value="AAA+_ATPase"/>
</dbReference>
<dbReference type="InterPro" id="IPR056599">
    <property type="entry name" value="AAA_lid_fung"/>
</dbReference>
<evidence type="ECO:0000313" key="3">
    <source>
        <dbReference type="EMBL" id="KAL1862663.1"/>
    </source>
</evidence>
<feature type="compositionally biased region" description="Basic and acidic residues" evidence="1">
    <location>
        <begin position="788"/>
        <end position="800"/>
    </location>
</feature>
<dbReference type="Pfam" id="PF23232">
    <property type="entry name" value="AAA_lid_13"/>
    <property type="match status" value="1"/>
</dbReference>
<dbReference type="InterPro" id="IPR054289">
    <property type="entry name" value="DUF7025"/>
</dbReference>
<feature type="region of interest" description="Disordered" evidence="1">
    <location>
        <begin position="788"/>
        <end position="899"/>
    </location>
</feature>
<dbReference type="Pfam" id="PF22942">
    <property type="entry name" value="DUF7025"/>
    <property type="match status" value="1"/>
</dbReference>
<proteinExistence type="predicted"/>
<evidence type="ECO:0000313" key="4">
    <source>
        <dbReference type="Proteomes" id="UP001583177"/>
    </source>
</evidence>
<protein>
    <recommendedName>
        <fullName evidence="2">AAA+ ATPase domain-containing protein</fullName>
    </recommendedName>
</protein>
<dbReference type="Gene3D" id="3.40.50.300">
    <property type="entry name" value="P-loop containing nucleotide triphosphate hydrolases"/>
    <property type="match status" value="1"/>
</dbReference>
<feature type="domain" description="AAA+ ATPase" evidence="2">
    <location>
        <begin position="533"/>
        <end position="660"/>
    </location>
</feature>
<dbReference type="EMBL" id="JAWRVE010000079">
    <property type="protein sequence ID" value="KAL1862663.1"/>
    <property type="molecule type" value="Genomic_DNA"/>
</dbReference>
<feature type="compositionally biased region" description="Acidic residues" evidence="1">
    <location>
        <begin position="882"/>
        <end position="899"/>
    </location>
</feature>
<dbReference type="SUPFAM" id="SSF52540">
    <property type="entry name" value="P-loop containing nucleoside triphosphate hydrolases"/>
    <property type="match status" value="1"/>
</dbReference>
<feature type="compositionally biased region" description="Polar residues" evidence="1">
    <location>
        <begin position="806"/>
        <end position="818"/>
    </location>
</feature>
<evidence type="ECO:0000256" key="1">
    <source>
        <dbReference type="SAM" id="MobiDB-lite"/>
    </source>
</evidence>
<reference evidence="3 4" key="1">
    <citation type="journal article" date="2024" name="IMA Fungus">
        <title>IMA Genome - F19 : A genome assembly and annotation guide to empower mycologists, including annotated draft genome sequences of Ceratocystis pirilliformis, Diaporthe australafricana, Fusarium ophioides, Paecilomyces lecythidis, and Sporothrix stenoceras.</title>
        <authorList>
            <person name="Aylward J."/>
            <person name="Wilson A.M."/>
            <person name="Visagie C.M."/>
            <person name="Spraker J."/>
            <person name="Barnes I."/>
            <person name="Buitendag C."/>
            <person name="Ceriani C."/>
            <person name="Del Mar Angel L."/>
            <person name="du Plessis D."/>
            <person name="Fuchs T."/>
            <person name="Gasser K."/>
            <person name="Kramer D."/>
            <person name="Li W."/>
            <person name="Munsamy K."/>
            <person name="Piso A."/>
            <person name="Price J.L."/>
            <person name="Sonnekus B."/>
            <person name="Thomas C."/>
            <person name="van der Nest A."/>
            <person name="van Dijk A."/>
            <person name="van Heerden A."/>
            <person name="van Vuuren N."/>
            <person name="Yilmaz N."/>
            <person name="Duong T.A."/>
            <person name="van der Merwe N.A."/>
            <person name="Wingfield M.J."/>
            <person name="Wingfield B.D."/>
        </authorList>
    </citation>
    <scope>NUCLEOTIDE SEQUENCE [LARGE SCALE GENOMIC DNA]</scope>
    <source>
        <strain evidence="3 4">CMW 18300</strain>
    </source>
</reference>
<comment type="caution">
    <text evidence="3">The sequence shown here is derived from an EMBL/GenBank/DDBJ whole genome shotgun (WGS) entry which is preliminary data.</text>
</comment>
<dbReference type="Pfam" id="PF00004">
    <property type="entry name" value="AAA"/>
    <property type="match status" value="1"/>
</dbReference>
<sequence>MLRIADAVENIHEHLRDEDPREPSDKTLVNVVWHSNVERLALSNWTSSTFLSTGGLRKKNQSVLTAFYTERPEPKDLSVEPPAPDVHFSDDDFKAAYSKENWSIAPQRIIIHSREALAELQQITKVPQRFRPSGLVPPFKLLIHHRDTIKKRLDELQESTSDTAAHDSSSTADGSIRQRMIRDHLNCIHNFIQTDLKNYIGLKLKIRDGDIEEVLFEEIYHLFKPGQLVVPAATNEDQLYRVYSVTGGRMRLSEYKNNILPPGAPRIVQRFGIGVGTWTDLQIECYIMAWDGENIGPRRRTYSISYFAGVKKVTDLGVYPIQFQEDAAGLQSRLRARGRKLVQCFGHKRYTGSSVPLFPPLGIFVKDKKSVPMPGHRSDDSNDEDERHVPGTAMVRSDVYVDYKAFFSYSFTTQPALSDLSATQGEEVETREALGQHDEWNHSDHEVDAYLSDTFLSSHRYMTKFGKPKENLDDDGDRLELLPAQVPAFIFGSRKWEWLTLDIIQDLDKSEEARNSGWNELVIPKRFSGLLLSLVSNHISGPPGSGKTSTAETIAAYTGRPLYAITCGDIGTEPKELEKNLVQHTRLAEKWGCVLLLDEADVFLMSRTYDNMHRNAMVSVFLRQLEYYSGILFLTTNIVGVIDEAFKSRIHVALEYPAVDEESTLEIWSNLLQRIKRDNKKSEVKIRFDEEALLLFAKKHYRKHQHNGTTWNGRQIRNAFQTAIGIGQFERLKKIDEATARGESPDRSTRYIRLSVTSFGTVAETASDFEKYITKTRGDDRERAALHQFRQDEQSREPPPKKSYRTPVSTYQTDQDTGASRAGRSRMKSDRRYHGASGSPGVKRTAKGKEVYRKISRRVSDSDDRSGRDAAGRLSDGGSDAEIIEQDLEDEDEDEDEDN</sequence>
<feature type="compositionally biased region" description="Basic and acidic residues" evidence="1">
    <location>
        <begin position="847"/>
        <end position="871"/>
    </location>
</feature>
<dbReference type="PANTHER" id="PTHR46411:SF2">
    <property type="entry name" value="AAA+ ATPASE DOMAIN-CONTAINING PROTEIN"/>
    <property type="match status" value="1"/>
</dbReference>
<dbReference type="InterPro" id="IPR027417">
    <property type="entry name" value="P-loop_NTPase"/>
</dbReference>
<organism evidence="3 4">
    <name type="scientific">Diaporthe australafricana</name>
    <dbReference type="NCBI Taxonomy" id="127596"/>
    <lineage>
        <taxon>Eukaryota</taxon>
        <taxon>Fungi</taxon>
        <taxon>Dikarya</taxon>
        <taxon>Ascomycota</taxon>
        <taxon>Pezizomycotina</taxon>
        <taxon>Sordariomycetes</taxon>
        <taxon>Sordariomycetidae</taxon>
        <taxon>Diaporthales</taxon>
        <taxon>Diaporthaceae</taxon>
        <taxon>Diaporthe</taxon>
    </lineage>
</organism>
<gene>
    <name evidence="3" type="ORF">Daus18300_008461</name>
</gene>
<name>A0ABR3WIM1_9PEZI</name>
<evidence type="ECO:0000259" key="2">
    <source>
        <dbReference type="SMART" id="SM00382"/>
    </source>
</evidence>
<feature type="region of interest" description="Disordered" evidence="1">
    <location>
        <begin position="369"/>
        <end position="388"/>
    </location>
</feature>
<keyword evidence="4" id="KW-1185">Reference proteome</keyword>